<dbReference type="InParanoid" id="A0A259TZG6"/>
<dbReference type="Proteomes" id="UP000216446">
    <property type="component" value="Unassembled WGS sequence"/>
</dbReference>
<dbReference type="RefSeq" id="WP_094548251.1">
    <property type="nucleotide sequence ID" value="NZ_MQWB01000001.1"/>
</dbReference>
<gene>
    <name evidence="1" type="ORF">BSZ36_09430</name>
</gene>
<dbReference type="EMBL" id="MQWB01000001">
    <property type="protein sequence ID" value="OZC03175.1"/>
    <property type="molecule type" value="Genomic_DNA"/>
</dbReference>
<evidence type="ECO:0000313" key="1">
    <source>
        <dbReference type="EMBL" id="OZC03175.1"/>
    </source>
</evidence>
<reference evidence="1 2" key="1">
    <citation type="submission" date="2016-11" db="EMBL/GenBank/DDBJ databases">
        <title>Study of marine rhodopsin-containing bacteria.</title>
        <authorList>
            <person name="Yoshizawa S."/>
            <person name="Kumagai Y."/>
            <person name="Kogure K."/>
        </authorList>
    </citation>
    <scope>NUCLEOTIDE SEQUENCE [LARGE SCALE GENOMIC DNA]</scope>
    <source>
        <strain evidence="1 2">SG-29</strain>
    </source>
</reference>
<dbReference type="AlphaFoldDB" id="A0A259TZG6"/>
<evidence type="ECO:0008006" key="3">
    <source>
        <dbReference type="Google" id="ProtNLM"/>
    </source>
</evidence>
<sequence>MDASSAPPPFEARVDPEEGLGTVRFAGRVTGADMRAGAATLFALPEWEDSFDVIWDCSRVEAHIMGPEEMQPLVDEVTEHGRGHDALVESQVAAEDMVGDLLVRFIRRRGKSASSHANMEGALRSLNRESLPPSLVW</sequence>
<evidence type="ECO:0000313" key="2">
    <source>
        <dbReference type="Proteomes" id="UP000216446"/>
    </source>
</evidence>
<accession>A0A259TZG6</accession>
<proteinExistence type="predicted"/>
<keyword evidence="2" id="KW-1185">Reference proteome</keyword>
<name>A0A259TZG6_9BACT</name>
<comment type="caution">
    <text evidence="1">The sequence shown here is derived from an EMBL/GenBank/DDBJ whole genome shotgun (WGS) entry which is preliminary data.</text>
</comment>
<organism evidence="1 2">
    <name type="scientific">Rubricoccus marinus</name>
    <dbReference type="NCBI Taxonomy" id="716817"/>
    <lineage>
        <taxon>Bacteria</taxon>
        <taxon>Pseudomonadati</taxon>
        <taxon>Rhodothermota</taxon>
        <taxon>Rhodothermia</taxon>
        <taxon>Rhodothermales</taxon>
        <taxon>Rubricoccaceae</taxon>
        <taxon>Rubricoccus</taxon>
    </lineage>
</organism>
<protein>
    <recommendedName>
        <fullName evidence="3">STAS domain-containing protein</fullName>
    </recommendedName>
</protein>